<dbReference type="GeneID" id="37029890"/>
<feature type="region of interest" description="Disordered" evidence="1">
    <location>
        <begin position="99"/>
        <end position="118"/>
    </location>
</feature>
<dbReference type="AlphaFoldDB" id="A0A316UXL5"/>
<proteinExistence type="predicted"/>
<protein>
    <submittedName>
        <fullName evidence="2">Uncharacterized protein</fullName>
    </submittedName>
</protein>
<dbReference type="Proteomes" id="UP000245884">
    <property type="component" value="Unassembled WGS sequence"/>
</dbReference>
<sequence>MPAIKTAMNRHLSAQAKRDARLRNAINLYHLTPLFYPTAASTSAAASSSQESLDDLIDHTIREDLYFPQKIKESSQNIIAQPPFFLEWGNLFARRYQAVSQGPRDGAPTMRDHHNDGSAFGSIAAHYIGQGMRAQPAPRGATAETEGYTRAPLSSASSSSIASSSSSSPPSISARLEFLSRTARSSLPPSVQPRDNVDGNAPLRDNLQIGSSHVVSFLQLDERSSRIRDAFFGTVGGGTKVGLEVVRERMGKQAEQAEK</sequence>
<gene>
    <name evidence="2" type="ORF">BDZ90DRAFT_258433</name>
</gene>
<reference evidence="2 3" key="1">
    <citation type="journal article" date="2018" name="Mol. Biol. Evol.">
        <title>Broad Genomic Sampling Reveals a Smut Pathogenic Ancestry of the Fungal Clade Ustilaginomycotina.</title>
        <authorList>
            <person name="Kijpornyongpan T."/>
            <person name="Mondo S.J."/>
            <person name="Barry K."/>
            <person name="Sandor L."/>
            <person name="Lee J."/>
            <person name="Lipzen A."/>
            <person name="Pangilinan J."/>
            <person name="LaButti K."/>
            <person name="Hainaut M."/>
            <person name="Henrissat B."/>
            <person name="Grigoriev I.V."/>
            <person name="Spatafora J.W."/>
            <person name="Aime M.C."/>
        </authorList>
    </citation>
    <scope>NUCLEOTIDE SEQUENCE [LARGE SCALE GENOMIC DNA]</scope>
    <source>
        <strain evidence="2 3">MCA 5214</strain>
    </source>
</reference>
<feature type="region of interest" description="Disordered" evidence="1">
    <location>
        <begin position="132"/>
        <end position="172"/>
    </location>
</feature>
<keyword evidence="3" id="KW-1185">Reference proteome</keyword>
<dbReference type="RefSeq" id="XP_025364130.1">
    <property type="nucleotide sequence ID" value="XM_025508067.1"/>
</dbReference>
<dbReference type="EMBL" id="KZ819663">
    <property type="protein sequence ID" value="PWN29518.1"/>
    <property type="molecule type" value="Genomic_DNA"/>
</dbReference>
<accession>A0A316UXL5</accession>
<evidence type="ECO:0000313" key="2">
    <source>
        <dbReference type="EMBL" id="PWN29518.1"/>
    </source>
</evidence>
<feature type="compositionally biased region" description="Low complexity" evidence="1">
    <location>
        <begin position="154"/>
        <end position="172"/>
    </location>
</feature>
<name>A0A316UXL5_9BASI</name>
<evidence type="ECO:0000256" key="1">
    <source>
        <dbReference type="SAM" id="MobiDB-lite"/>
    </source>
</evidence>
<evidence type="ECO:0000313" key="3">
    <source>
        <dbReference type="Proteomes" id="UP000245884"/>
    </source>
</evidence>
<organism evidence="2 3">
    <name type="scientific">Jaminaea rosea</name>
    <dbReference type="NCBI Taxonomy" id="1569628"/>
    <lineage>
        <taxon>Eukaryota</taxon>
        <taxon>Fungi</taxon>
        <taxon>Dikarya</taxon>
        <taxon>Basidiomycota</taxon>
        <taxon>Ustilaginomycotina</taxon>
        <taxon>Exobasidiomycetes</taxon>
        <taxon>Microstromatales</taxon>
        <taxon>Microstromatales incertae sedis</taxon>
        <taxon>Jaminaea</taxon>
    </lineage>
</organism>